<organism evidence="9 10">
    <name type="scientific">Tistrella mobilis</name>
    <dbReference type="NCBI Taxonomy" id="171437"/>
    <lineage>
        <taxon>Bacteria</taxon>
        <taxon>Pseudomonadati</taxon>
        <taxon>Pseudomonadota</taxon>
        <taxon>Alphaproteobacteria</taxon>
        <taxon>Geminicoccales</taxon>
        <taxon>Geminicoccaceae</taxon>
        <taxon>Tistrella</taxon>
    </lineage>
</organism>
<protein>
    <submittedName>
        <fullName evidence="9">CoA ester lyase</fullName>
    </submittedName>
</protein>
<dbReference type="EMBL" id="DMAI01000070">
    <property type="protein sequence ID" value="HAE46623.1"/>
    <property type="molecule type" value="Genomic_DNA"/>
</dbReference>
<dbReference type="Gene3D" id="3.20.20.60">
    <property type="entry name" value="Phosphoenolpyruvate-binding domains"/>
    <property type="match status" value="1"/>
</dbReference>
<dbReference type="Pfam" id="PF03328">
    <property type="entry name" value="HpcH_HpaI"/>
    <property type="match status" value="1"/>
</dbReference>
<keyword evidence="4 6" id="KW-0460">Magnesium</keyword>
<evidence type="ECO:0000256" key="6">
    <source>
        <dbReference type="PIRSR" id="PIRSR015582-2"/>
    </source>
</evidence>
<feature type="domain" description="HpcH/HpaI aldolase/citrate lyase" evidence="8">
    <location>
        <begin position="14"/>
        <end position="242"/>
    </location>
</feature>
<evidence type="ECO:0000256" key="4">
    <source>
        <dbReference type="ARBA" id="ARBA00022842"/>
    </source>
</evidence>
<reference evidence="9 10" key="1">
    <citation type="journal article" date="2018" name="Nat. Biotechnol.">
        <title>A standardized bacterial taxonomy based on genome phylogeny substantially revises the tree of life.</title>
        <authorList>
            <person name="Parks D.H."/>
            <person name="Chuvochina M."/>
            <person name="Waite D.W."/>
            <person name="Rinke C."/>
            <person name="Skarshewski A."/>
            <person name="Chaumeil P.A."/>
            <person name="Hugenholtz P."/>
        </authorList>
    </citation>
    <scope>NUCLEOTIDE SEQUENCE [LARGE SCALE GENOMIC DNA]</scope>
    <source>
        <strain evidence="9">UBA8739</strain>
    </source>
</reference>
<dbReference type="InterPro" id="IPR005000">
    <property type="entry name" value="Aldolase/citrate-lyase_domain"/>
</dbReference>
<sequence>MTDSLKTRPRRLRRSQLSVPGSSEKMMAKAAGSAADHVFLDLEDAVAPNAKVAARAKIVTALRELDWGNKTRCVRINDLGTEYAYEDVITVVEGAGEYLDTIMVPKVKAAHDVMWIDILLGQIERKLGLTRRIGVEVLIEEVEGMMNIDAIAAASPRLECLIFGMGDYSASQGIDIGGAFGPSGYPGDIWHYPRYRLAIAARAHGLDAVDGPFADFRNPEAYREECRRAMTLGCVGKWAIHPAQIEPALEVFSPSAEAVARARKLAAAYAEAQARGEGAVQVDGVMVDVASIRILQNVIDKAEMIGM</sequence>
<dbReference type="AlphaFoldDB" id="A0A3B9IGZ6"/>
<dbReference type="PANTHER" id="PTHR32308:SF10">
    <property type="entry name" value="CITRATE LYASE SUBUNIT BETA"/>
    <property type="match status" value="1"/>
</dbReference>
<comment type="cofactor">
    <cofactor evidence="1">
        <name>Mg(2+)</name>
        <dbReference type="ChEBI" id="CHEBI:18420"/>
    </cofactor>
</comment>
<dbReference type="GO" id="GO:0006107">
    <property type="term" value="P:oxaloacetate metabolic process"/>
    <property type="evidence" value="ECO:0007669"/>
    <property type="project" value="TreeGrafter"/>
</dbReference>
<dbReference type="InterPro" id="IPR040442">
    <property type="entry name" value="Pyrv_kinase-like_dom_sf"/>
</dbReference>
<comment type="caution">
    <text evidence="9">The sequence shown here is derived from an EMBL/GenBank/DDBJ whole genome shotgun (WGS) entry which is preliminary data.</text>
</comment>
<feature type="binding site" evidence="5">
    <location>
        <position position="75"/>
    </location>
    <ligand>
        <name>substrate</name>
    </ligand>
</feature>
<dbReference type="PIRSF" id="PIRSF015582">
    <property type="entry name" value="Cit_lyase_B"/>
    <property type="match status" value="1"/>
</dbReference>
<evidence type="ECO:0000256" key="1">
    <source>
        <dbReference type="ARBA" id="ARBA00001946"/>
    </source>
</evidence>
<accession>A0A3B9IGZ6</accession>
<dbReference type="GO" id="GO:0000287">
    <property type="term" value="F:magnesium ion binding"/>
    <property type="evidence" value="ECO:0007669"/>
    <property type="project" value="TreeGrafter"/>
</dbReference>
<evidence type="ECO:0000313" key="10">
    <source>
        <dbReference type="Proteomes" id="UP000257706"/>
    </source>
</evidence>
<keyword evidence="3 6" id="KW-0479">Metal-binding</keyword>
<evidence type="ECO:0000259" key="8">
    <source>
        <dbReference type="Pfam" id="PF03328"/>
    </source>
</evidence>
<evidence type="ECO:0000256" key="3">
    <source>
        <dbReference type="ARBA" id="ARBA00022723"/>
    </source>
</evidence>
<evidence type="ECO:0000256" key="7">
    <source>
        <dbReference type="SAM" id="MobiDB-lite"/>
    </source>
</evidence>
<dbReference type="PANTHER" id="PTHR32308">
    <property type="entry name" value="LYASE BETA SUBUNIT, PUTATIVE (AFU_ORTHOLOGUE AFUA_4G13030)-RELATED"/>
    <property type="match status" value="1"/>
</dbReference>
<comment type="similarity">
    <text evidence="2">Belongs to the HpcH/HpaI aldolase family.</text>
</comment>
<proteinExistence type="inferred from homology"/>
<evidence type="ECO:0000256" key="2">
    <source>
        <dbReference type="ARBA" id="ARBA00005568"/>
    </source>
</evidence>
<evidence type="ECO:0000256" key="5">
    <source>
        <dbReference type="PIRSR" id="PIRSR015582-1"/>
    </source>
</evidence>
<dbReference type="InterPro" id="IPR015813">
    <property type="entry name" value="Pyrv/PenolPyrv_kinase-like_dom"/>
</dbReference>
<feature type="binding site" evidence="6">
    <location>
        <position position="167"/>
    </location>
    <ligand>
        <name>Mg(2+)</name>
        <dbReference type="ChEBI" id="CHEBI:18420"/>
    </ligand>
</feature>
<dbReference type="SUPFAM" id="SSF51621">
    <property type="entry name" value="Phosphoenolpyruvate/pyruvate domain"/>
    <property type="match status" value="1"/>
</dbReference>
<gene>
    <name evidence="9" type="ORF">DCK97_04310</name>
</gene>
<feature type="binding site" evidence="6">
    <location>
        <position position="140"/>
    </location>
    <ligand>
        <name>Mg(2+)</name>
        <dbReference type="ChEBI" id="CHEBI:18420"/>
    </ligand>
</feature>
<keyword evidence="9" id="KW-0456">Lyase</keyword>
<dbReference type="GO" id="GO:0016829">
    <property type="term" value="F:lyase activity"/>
    <property type="evidence" value="ECO:0007669"/>
    <property type="project" value="UniProtKB-KW"/>
</dbReference>
<feature type="binding site" evidence="5">
    <location>
        <position position="140"/>
    </location>
    <ligand>
        <name>substrate</name>
    </ligand>
</feature>
<feature type="region of interest" description="Disordered" evidence="7">
    <location>
        <begin position="1"/>
        <end position="23"/>
    </location>
</feature>
<dbReference type="Proteomes" id="UP000257706">
    <property type="component" value="Unassembled WGS sequence"/>
</dbReference>
<evidence type="ECO:0000313" key="9">
    <source>
        <dbReference type="EMBL" id="HAE46623.1"/>
    </source>
</evidence>
<dbReference type="InterPro" id="IPR011206">
    <property type="entry name" value="Citrate_lyase_beta/mcl1/mcl2"/>
</dbReference>
<name>A0A3B9IGZ6_9PROT</name>